<reference evidence="3 4" key="1">
    <citation type="submission" date="2012-12" db="EMBL/GenBank/DDBJ databases">
        <title>Genome assembly of Fulvivirga imtechensis AK7.</title>
        <authorList>
            <person name="Nupur N."/>
            <person name="Khatri I."/>
            <person name="Kumar R."/>
            <person name="Subramanian S."/>
            <person name="Pinnaka A."/>
        </authorList>
    </citation>
    <scope>NUCLEOTIDE SEQUENCE [LARGE SCALE GENOMIC DNA]</scope>
    <source>
        <strain evidence="3 4">AK7</strain>
    </source>
</reference>
<dbReference type="InterPro" id="IPR016162">
    <property type="entry name" value="Ald_DH_N"/>
</dbReference>
<dbReference type="PANTHER" id="PTHR43353">
    <property type="entry name" value="SUCCINATE-SEMIALDEHYDE DEHYDROGENASE, MITOCHONDRIAL"/>
    <property type="match status" value="1"/>
</dbReference>
<dbReference type="InterPro" id="IPR015590">
    <property type="entry name" value="Aldehyde_DH_dom"/>
</dbReference>
<dbReference type="AlphaFoldDB" id="L8JJC2"/>
<sequence>MALHGKNRIGFELLAASEEFVHSYDPKAGKALDKFYLATEDEVALALDKAAQAFDSYRYYSGKRKAEFLEAIADEILALGDELIETAMKESGLPEGRIIGERGRTMGQLRLFAQLVSEGSWVDATIETAQPDRQPLPKPDIRKMLCPVGPVVVFAASNFPLAFSTAGGDTASALAAGNPVIVKAHMSHLGTNELIAGAISQAAEKTGMPDGVFSSLNGRGSSLGQALVKHPVVKSVGFTGSFNGGMALYRAAAQREEPIPVFAEMGSVNPVVLLPGKLKKVAEEVAKQYAGSITLGVGQFCTNPGLILGIAGDEMDTFIRVLGKEIQAIAPATMLNEAIHKSYQEGKKKMLEQKGVQLAGAAKDEEGNFLGVPTVARVSGADFLSNPGLHEEVFGPFSLVVTCSGKEELREVILSVKGQLTSTIMAEENELSDYQEIVYAAANIAGRVIFNGVPTGVEVCHAMQHGGPFPASTDGRFTSVGTDAIRRFARPLAYQGFPEDALPDELKSNNPLGIWRKVNGELTREAVAGEVYI</sequence>
<organism evidence="3 4">
    <name type="scientific">Fulvivirga imtechensis AK7</name>
    <dbReference type="NCBI Taxonomy" id="1237149"/>
    <lineage>
        <taxon>Bacteria</taxon>
        <taxon>Pseudomonadati</taxon>
        <taxon>Bacteroidota</taxon>
        <taxon>Cytophagia</taxon>
        <taxon>Cytophagales</taxon>
        <taxon>Fulvivirgaceae</taxon>
        <taxon>Fulvivirga</taxon>
    </lineage>
</organism>
<dbReference type="InterPro" id="IPR016161">
    <property type="entry name" value="Ald_DH/histidinol_DH"/>
</dbReference>
<dbReference type="PATRIC" id="fig|1237149.3.peg.4939"/>
<feature type="domain" description="Aldehyde dehydrogenase" evidence="2">
    <location>
        <begin position="17"/>
        <end position="467"/>
    </location>
</feature>
<dbReference type="GO" id="GO:0016620">
    <property type="term" value="F:oxidoreductase activity, acting on the aldehyde or oxo group of donors, NAD or NADP as acceptor"/>
    <property type="evidence" value="ECO:0007669"/>
    <property type="project" value="InterPro"/>
</dbReference>
<protein>
    <submittedName>
        <fullName evidence="3">Ketoglutarate semialdehyde dehydrogenase</fullName>
    </submittedName>
</protein>
<dbReference type="Gene3D" id="3.40.309.10">
    <property type="entry name" value="Aldehyde Dehydrogenase, Chain A, domain 2"/>
    <property type="match status" value="1"/>
</dbReference>
<dbReference type="PANTHER" id="PTHR43353:SF3">
    <property type="entry name" value="ALDEHYDE DEHYDROGENASE-RELATED"/>
    <property type="match status" value="1"/>
</dbReference>
<dbReference type="OrthoDB" id="9770537at2"/>
<dbReference type="STRING" id="1237149.C900_05559"/>
<evidence type="ECO:0000313" key="3">
    <source>
        <dbReference type="EMBL" id="ELR69001.1"/>
    </source>
</evidence>
<dbReference type="Pfam" id="PF00171">
    <property type="entry name" value="Aldedh"/>
    <property type="match status" value="1"/>
</dbReference>
<proteinExistence type="predicted"/>
<dbReference type="CDD" id="cd07129">
    <property type="entry name" value="ALDH_KGSADH"/>
    <property type="match status" value="1"/>
</dbReference>
<keyword evidence="1" id="KW-0560">Oxidoreductase</keyword>
<keyword evidence="4" id="KW-1185">Reference proteome</keyword>
<dbReference type="InterPro" id="IPR044151">
    <property type="entry name" value="ALDH_KGSADH"/>
</dbReference>
<dbReference type="RefSeq" id="WP_009582660.1">
    <property type="nucleotide sequence ID" value="NZ_AMZN01000086.1"/>
</dbReference>
<evidence type="ECO:0000256" key="1">
    <source>
        <dbReference type="ARBA" id="ARBA00023002"/>
    </source>
</evidence>
<dbReference type="Gene3D" id="3.40.605.10">
    <property type="entry name" value="Aldehyde Dehydrogenase, Chain A, domain 1"/>
    <property type="match status" value="1"/>
</dbReference>
<accession>L8JJC2</accession>
<gene>
    <name evidence="3" type="ORF">C900_05559</name>
</gene>
<evidence type="ECO:0000313" key="4">
    <source>
        <dbReference type="Proteomes" id="UP000011135"/>
    </source>
</evidence>
<dbReference type="Proteomes" id="UP000011135">
    <property type="component" value="Unassembled WGS sequence"/>
</dbReference>
<comment type="caution">
    <text evidence="3">The sequence shown here is derived from an EMBL/GenBank/DDBJ whole genome shotgun (WGS) entry which is preliminary data.</text>
</comment>
<dbReference type="EMBL" id="AMZN01000086">
    <property type="protein sequence ID" value="ELR69001.1"/>
    <property type="molecule type" value="Genomic_DNA"/>
</dbReference>
<dbReference type="eggNOG" id="COG1012">
    <property type="taxonomic scope" value="Bacteria"/>
</dbReference>
<dbReference type="InterPro" id="IPR050740">
    <property type="entry name" value="Aldehyde_DH_Superfamily"/>
</dbReference>
<evidence type="ECO:0000259" key="2">
    <source>
        <dbReference type="Pfam" id="PF00171"/>
    </source>
</evidence>
<dbReference type="SUPFAM" id="SSF53720">
    <property type="entry name" value="ALDH-like"/>
    <property type="match status" value="1"/>
</dbReference>
<name>L8JJC2_9BACT</name>
<dbReference type="InterPro" id="IPR016163">
    <property type="entry name" value="Ald_DH_C"/>
</dbReference>